<dbReference type="PROSITE" id="PS50862">
    <property type="entry name" value="AA_TRNA_LIGASE_II"/>
    <property type="match status" value="1"/>
</dbReference>
<dbReference type="CDD" id="cd00778">
    <property type="entry name" value="ProRS_core_arch_euk"/>
    <property type="match status" value="1"/>
</dbReference>
<dbReference type="Gene3D" id="3.40.50.800">
    <property type="entry name" value="Anticodon-binding domain"/>
    <property type="match status" value="1"/>
</dbReference>
<evidence type="ECO:0000313" key="13">
    <source>
        <dbReference type="EMBL" id="SFI52812.1"/>
    </source>
</evidence>
<dbReference type="GO" id="GO:0004827">
    <property type="term" value="F:proline-tRNA ligase activity"/>
    <property type="evidence" value="ECO:0007669"/>
    <property type="project" value="UniProtKB-UniRule"/>
</dbReference>
<dbReference type="SMART" id="SM00946">
    <property type="entry name" value="ProRS-C_1"/>
    <property type="match status" value="1"/>
</dbReference>
<evidence type="ECO:0000256" key="9">
    <source>
        <dbReference type="ARBA" id="ARBA00047671"/>
    </source>
</evidence>
<comment type="subunit">
    <text evidence="2 11">Homodimer.</text>
</comment>
<comment type="domain">
    <text evidence="11">Consists of three domains: the N-terminal catalytic domain, the anticodon-binding domain and the C-terminal extension.</text>
</comment>
<dbReference type="Pfam" id="PF03129">
    <property type="entry name" value="HGTP_anticodon"/>
    <property type="match status" value="1"/>
</dbReference>
<comment type="subcellular location">
    <subcellularLocation>
        <location evidence="1 11">Cytoplasm</location>
    </subcellularLocation>
</comment>
<dbReference type="AlphaFoldDB" id="A0A1I3IXY2"/>
<dbReference type="InterPro" id="IPR045864">
    <property type="entry name" value="aa-tRNA-synth_II/BPL/LPL"/>
</dbReference>
<reference evidence="13 14" key="1">
    <citation type="submission" date="2016-10" db="EMBL/GenBank/DDBJ databases">
        <authorList>
            <person name="de Groot N.N."/>
        </authorList>
    </citation>
    <scope>NUCLEOTIDE SEQUENCE [LARGE SCALE GENOMIC DNA]</scope>
    <source>
        <strain evidence="13 14">DSM 26000</strain>
    </source>
</reference>
<evidence type="ECO:0000256" key="11">
    <source>
        <dbReference type="HAMAP-Rule" id="MF_01571"/>
    </source>
</evidence>
<dbReference type="RefSeq" id="WP_090082328.1">
    <property type="nucleotide sequence ID" value="NZ_FOQT01000005.1"/>
</dbReference>
<dbReference type="HAMAP" id="MF_01571">
    <property type="entry name" value="Pro_tRNA_synth_type3"/>
    <property type="match status" value="1"/>
</dbReference>
<dbReference type="InterPro" id="IPR017449">
    <property type="entry name" value="Pro-tRNA_synth_II"/>
</dbReference>
<accession>A0A1I3IXY2</accession>
<dbReference type="NCBIfam" id="TIGR00408">
    <property type="entry name" value="proS_fam_I"/>
    <property type="match status" value="1"/>
</dbReference>
<dbReference type="InterPro" id="IPR002314">
    <property type="entry name" value="aa-tRNA-synt_IIb"/>
</dbReference>
<evidence type="ECO:0000256" key="5">
    <source>
        <dbReference type="ARBA" id="ARBA00022741"/>
    </source>
</evidence>
<dbReference type="PANTHER" id="PTHR43382:SF2">
    <property type="entry name" value="BIFUNCTIONAL GLUTAMATE_PROLINE--TRNA LIGASE"/>
    <property type="match status" value="1"/>
</dbReference>
<dbReference type="FunFam" id="3.30.930.10:FF:000023">
    <property type="entry name" value="Proline--tRNA ligase"/>
    <property type="match status" value="1"/>
</dbReference>
<dbReference type="Gene3D" id="3.30.110.30">
    <property type="entry name" value="C-terminal domain of ProRS"/>
    <property type="match status" value="1"/>
</dbReference>
<evidence type="ECO:0000256" key="8">
    <source>
        <dbReference type="ARBA" id="ARBA00023146"/>
    </source>
</evidence>
<dbReference type="InterPro" id="IPR033721">
    <property type="entry name" value="ProRS_core_arch_euk"/>
</dbReference>
<evidence type="ECO:0000256" key="2">
    <source>
        <dbReference type="ARBA" id="ARBA00011738"/>
    </source>
</evidence>
<keyword evidence="6 11" id="KW-0067">ATP-binding</keyword>
<dbReference type="GO" id="GO:0017101">
    <property type="term" value="C:aminoacyl-tRNA synthetase multienzyme complex"/>
    <property type="evidence" value="ECO:0007669"/>
    <property type="project" value="TreeGrafter"/>
</dbReference>
<name>A0A1I3IXY2_9FLAO</name>
<organism evidence="13 14">
    <name type="scientific">Halpernia frigidisoli</name>
    <dbReference type="NCBI Taxonomy" id="1125876"/>
    <lineage>
        <taxon>Bacteria</taxon>
        <taxon>Pseudomonadati</taxon>
        <taxon>Bacteroidota</taxon>
        <taxon>Flavobacteriia</taxon>
        <taxon>Flavobacteriales</taxon>
        <taxon>Weeksellaceae</taxon>
        <taxon>Chryseobacterium group</taxon>
        <taxon>Halpernia</taxon>
    </lineage>
</organism>
<dbReference type="Pfam" id="PF00587">
    <property type="entry name" value="tRNA-synt_2b"/>
    <property type="match status" value="1"/>
</dbReference>
<evidence type="ECO:0000256" key="6">
    <source>
        <dbReference type="ARBA" id="ARBA00022840"/>
    </source>
</evidence>
<gene>
    <name evidence="11" type="primary">proS</name>
    <name evidence="13" type="ORF">SAMN05443292_2840</name>
</gene>
<keyword evidence="4 11" id="KW-0436">Ligase</keyword>
<comment type="function">
    <text evidence="11">Catalyzes the attachment of proline to tRNA(Pro) in a two-step reaction: proline is first activated by ATP to form Pro-AMP and then transferred to the acceptor end of tRNA(Pro).</text>
</comment>
<sequence>MAKLTTRTEDYSKWYNELVVKSDLAENSGVRGCMVIKPYGYAIWEKMRDEMDKKFKETGHQNAYFPLFIPKSYFEAEEKNAEGFAKECAVVTHYRLKTDPNNPKKLIVDPEAKLEEELIVRPTSEAIIWNTYRGWIQSYRDLPILINQWANVVRWEMRTRLFLRTAEFLWQEGHTAHATKNEAIEETEKMLHVYADFAENFMAMPVIRGIKTESERFAGADRTYCIEALMQDGKALQAGTSHFLGQNFGKAFDVKFTTNEGKIEHAWGTSWGTSTRLMGALIMTHSDDLGLVLPPTLAPIQVVIVPIFRSDEQLEEINTVVDKLQKELKLKGISVKYDDRKENKPGWKFAEYELKGVPVRIAIGPKDLENGTVELARRDNLTKETQPLEGLENYIETLLTTIQKDIYAKAEKYRDENMTKVDSYEEFKKVLEEKGGFILAHWDGTAEEEAQIQEETKATIRCIPLNNDLEDGISMVSKKPSKQRVIFAKAY</sequence>
<keyword evidence="8 11" id="KW-0030">Aminoacyl-tRNA synthetase</keyword>
<dbReference type="SUPFAM" id="SSF55681">
    <property type="entry name" value="Class II aaRS and biotin synthetases"/>
    <property type="match status" value="1"/>
</dbReference>
<evidence type="ECO:0000256" key="7">
    <source>
        <dbReference type="ARBA" id="ARBA00022917"/>
    </source>
</evidence>
<dbReference type="InterPro" id="IPR004154">
    <property type="entry name" value="Anticodon-bd"/>
</dbReference>
<dbReference type="PANTHER" id="PTHR43382">
    <property type="entry name" value="PROLYL-TRNA SYNTHETASE"/>
    <property type="match status" value="1"/>
</dbReference>
<dbReference type="GO" id="GO:0006433">
    <property type="term" value="P:prolyl-tRNA aminoacylation"/>
    <property type="evidence" value="ECO:0007669"/>
    <property type="project" value="UniProtKB-UniRule"/>
</dbReference>
<evidence type="ECO:0000259" key="12">
    <source>
        <dbReference type="PROSITE" id="PS50862"/>
    </source>
</evidence>
<dbReference type="InterPro" id="IPR006195">
    <property type="entry name" value="aa-tRNA-synth_II"/>
</dbReference>
<dbReference type="InterPro" id="IPR036621">
    <property type="entry name" value="Anticodon-bd_dom_sf"/>
</dbReference>
<dbReference type="InterPro" id="IPR004499">
    <property type="entry name" value="Pro-tRNA-ligase_IIa_arc-type"/>
</dbReference>
<evidence type="ECO:0000256" key="3">
    <source>
        <dbReference type="ARBA" id="ARBA00022490"/>
    </source>
</evidence>
<dbReference type="GO" id="GO:0005737">
    <property type="term" value="C:cytoplasm"/>
    <property type="evidence" value="ECO:0007669"/>
    <property type="project" value="UniProtKB-SubCell"/>
</dbReference>
<dbReference type="Proteomes" id="UP000198931">
    <property type="component" value="Unassembled WGS sequence"/>
</dbReference>
<dbReference type="EC" id="6.1.1.15" evidence="11"/>
<keyword evidence="7 11" id="KW-0648">Protein biosynthesis</keyword>
<proteinExistence type="inferred from homology"/>
<dbReference type="Pfam" id="PF09180">
    <property type="entry name" value="ProRS-C_1"/>
    <property type="match status" value="1"/>
</dbReference>
<dbReference type="OrthoDB" id="9809052at2"/>
<dbReference type="SUPFAM" id="SSF52954">
    <property type="entry name" value="Class II aaRS ABD-related"/>
    <property type="match status" value="1"/>
</dbReference>
<keyword evidence="5 11" id="KW-0547">Nucleotide-binding</keyword>
<dbReference type="GO" id="GO:0005524">
    <property type="term" value="F:ATP binding"/>
    <property type="evidence" value="ECO:0007669"/>
    <property type="project" value="UniProtKB-UniRule"/>
</dbReference>
<protein>
    <recommendedName>
        <fullName evidence="11">Proline--tRNA ligase</fullName>
        <ecNumber evidence="11">6.1.1.15</ecNumber>
    </recommendedName>
    <alternativeName>
        <fullName evidence="11">Prolyl-tRNA synthetase</fullName>
        <shortName evidence="11">ProRS</shortName>
    </alternativeName>
</protein>
<dbReference type="CDD" id="cd00862">
    <property type="entry name" value="ProRS_anticodon_zinc"/>
    <property type="match status" value="1"/>
</dbReference>
<comment type="similarity">
    <text evidence="10 11">Belongs to the class-II aminoacyl-tRNA synthetase family. ProS type 3 subfamily.</text>
</comment>
<dbReference type="InterPro" id="IPR016061">
    <property type="entry name" value="Pro-tRNA_ligase_II_C"/>
</dbReference>
<dbReference type="SUPFAM" id="SSF64586">
    <property type="entry name" value="C-terminal domain of ProRS"/>
    <property type="match status" value="1"/>
</dbReference>
<keyword evidence="14" id="KW-1185">Reference proteome</keyword>
<comment type="catalytic activity">
    <reaction evidence="9 11">
        <text>tRNA(Pro) + L-proline + ATP = L-prolyl-tRNA(Pro) + AMP + diphosphate</text>
        <dbReference type="Rhea" id="RHEA:14305"/>
        <dbReference type="Rhea" id="RHEA-COMP:9700"/>
        <dbReference type="Rhea" id="RHEA-COMP:9702"/>
        <dbReference type="ChEBI" id="CHEBI:30616"/>
        <dbReference type="ChEBI" id="CHEBI:33019"/>
        <dbReference type="ChEBI" id="CHEBI:60039"/>
        <dbReference type="ChEBI" id="CHEBI:78442"/>
        <dbReference type="ChEBI" id="CHEBI:78532"/>
        <dbReference type="ChEBI" id="CHEBI:456215"/>
        <dbReference type="EC" id="6.1.1.15"/>
    </reaction>
</comment>
<dbReference type="FunFam" id="3.40.50.800:FF:000005">
    <property type="entry name" value="bifunctional glutamate/proline--tRNA ligase"/>
    <property type="match status" value="1"/>
</dbReference>
<evidence type="ECO:0000256" key="10">
    <source>
        <dbReference type="ARBA" id="ARBA00060806"/>
    </source>
</evidence>
<dbReference type="Gene3D" id="3.30.930.10">
    <property type="entry name" value="Bira Bifunctional Protein, Domain 2"/>
    <property type="match status" value="1"/>
</dbReference>
<feature type="domain" description="Aminoacyl-transfer RNA synthetases class-II family profile" evidence="12">
    <location>
        <begin position="26"/>
        <end position="294"/>
    </location>
</feature>
<evidence type="ECO:0000256" key="4">
    <source>
        <dbReference type="ARBA" id="ARBA00022598"/>
    </source>
</evidence>
<dbReference type="EMBL" id="FOQT01000005">
    <property type="protein sequence ID" value="SFI52812.1"/>
    <property type="molecule type" value="Genomic_DNA"/>
</dbReference>
<keyword evidence="3 11" id="KW-0963">Cytoplasm</keyword>
<evidence type="ECO:0000313" key="14">
    <source>
        <dbReference type="Proteomes" id="UP000198931"/>
    </source>
</evidence>
<evidence type="ECO:0000256" key="1">
    <source>
        <dbReference type="ARBA" id="ARBA00004496"/>
    </source>
</evidence>
<dbReference type="STRING" id="1125876.SAMN05443292_2840"/>